<proteinExistence type="predicted"/>
<dbReference type="EMBL" id="CM056811">
    <property type="protein sequence ID" value="KAJ8638588.1"/>
    <property type="molecule type" value="Genomic_DNA"/>
</dbReference>
<accession>A0ACC2LYX6</accession>
<protein>
    <submittedName>
        <fullName evidence="1">Uncharacterized protein</fullName>
    </submittedName>
</protein>
<organism evidence="1 2">
    <name type="scientific">Persea americana</name>
    <name type="common">Avocado</name>
    <dbReference type="NCBI Taxonomy" id="3435"/>
    <lineage>
        <taxon>Eukaryota</taxon>
        <taxon>Viridiplantae</taxon>
        <taxon>Streptophyta</taxon>
        <taxon>Embryophyta</taxon>
        <taxon>Tracheophyta</taxon>
        <taxon>Spermatophyta</taxon>
        <taxon>Magnoliopsida</taxon>
        <taxon>Magnoliidae</taxon>
        <taxon>Laurales</taxon>
        <taxon>Lauraceae</taxon>
        <taxon>Persea</taxon>
    </lineage>
</organism>
<comment type="caution">
    <text evidence="1">The sequence shown here is derived from an EMBL/GenBank/DDBJ whole genome shotgun (WGS) entry which is preliminary data.</text>
</comment>
<reference evidence="1 2" key="1">
    <citation type="journal article" date="2022" name="Hortic Res">
        <title>A haplotype resolved chromosomal level avocado genome allows analysis of novel avocado genes.</title>
        <authorList>
            <person name="Nath O."/>
            <person name="Fletcher S.J."/>
            <person name="Hayward A."/>
            <person name="Shaw L.M."/>
            <person name="Masouleh A.K."/>
            <person name="Furtado A."/>
            <person name="Henry R.J."/>
            <person name="Mitter N."/>
        </authorList>
    </citation>
    <scope>NUCLEOTIDE SEQUENCE [LARGE SCALE GENOMIC DNA]</scope>
    <source>
        <strain evidence="2">cv. Hass</strain>
    </source>
</reference>
<evidence type="ECO:0000313" key="1">
    <source>
        <dbReference type="EMBL" id="KAJ8638588.1"/>
    </source>
</evidence>
<name>A0ACC2LYX6_PERAE</name>
<dbReference type="Proteomes" id="UP001234297">
    <property type="component" value="Chromosome 3"/>
</dbReference>
<evidence type="ECO:0000313" key="2">
    <source>
        <dbReference type="Proteomes" id="UP001234297"/>
    </source>
</evidence>
<sequence>MKTATVTTWVPSTRATSTYLIRAYFIYGDCDGENSLPEFNLYIGATRWETLSLPNATFSSYEETIFVATMNFISICLVNTGSGIPFISGLELRPLSNSMYGAANESQSLLTWGTFDIGRSIYKVNIRYPEDPFDLIWQPTEDASWISFGASQNVTIKDKAIEPPTTVMMTTVRPANNSDALYLNWTTRDFSAQFHVYMHFAELELLGPNMKREFAICCGNNSCYSSPIRPEYFVTTTIQTPQPLSGQQNYTCSFTKTPNSNLPPILNTIEMFTILQLPETPTREEDGMNLSSAGLKGKIDASLANLKSIQSFDPVNLVDNLKEIQTEKRT</sequence>
<gene>
    <name evidence="1" type="ORF">MRB53_012855</name>
</gene>
<keyword evidence="2" id="KW-1185">Reference proteome</keyword>